<dbReference type="AlphaFoldDB" id="A0ABD5CQM7"/>
<name>A0ABD5CQM7_9BURK</name>
<evidence type="ECO:0000313" key="2">
    <source>
        <dbReference type="Proteomes" id="UP001245184"/>
    </source>
</evidence>
<accession>A0ABD5CQM7</accession>
<dbReference type="Proteomes" id="UP001245184">
    <property type="component" value="Unassembled WGS sequence"/>
</dbReference>
<organism evidence="1 2">
    <name type="scientific">Paraburkholderia graminis</name>
    <dbReference type="NCBI Taxonomy" id="60548"/>
    <lineage>
        <taxon>Bacteria</taxon>
        <taxon>Pseudomonadati</taxon>
        <taxon>Pseudomonadota</taxon>
        <taxon>Betaproteobacteria</taxon>
        <taxon>Burkholderiales</taxon>
        <taxon>Burkholderiaceae</taxon>
        <taxon>Paraburkholderia</taxon>
    </lineage>
</organism>
<protein>
    <submittedName>
        <fullName evidence="1">Uncharacterized protein</fullName>
    </submittedName>
</protein>
<evidence type="ECO:0000313" key="1">
    <source>
        <dbReference type="EMBL" id="MDR6206840.1"/>
    </source>
</evidence>
<sequence>MQLKVQRKMRRLTNEPAAERFIATAVTVAALRD</sequence>
<proteinExistence type="predicted"/>
<comment type="caution">
    <text evidence="1">The sequence shown here is derived from an EMBL/GenBank/DDBJ whole genome shotgun (WGS) entry which is preliminary data.</text>
</comment>
<reference evidence="1 2" key="1">
    <citation type="submission" date="2023-08" db="EMBL/GenBank/DDBJ databases">
        <title>Genome sequencing of plant associated microbes to promote plant fitness in Sorghum bicolor and Oryza sativa.</title>
        <authorList>
            <person name="Coleman-Derr D."/>
        </authorList>
    </citation>
    <scope>NUCLEOTIDE SEQUENCE [LARGE SCALE GENOMIC DNA]</scope>
    <source>
        <strain evidence="1 2">SLBN-33</strain>
    </source>
</reference>
<dbReference type="EMBL" id="JAVIZN010000002">
    <property type="protein sequence ID" value="MDR6206840.1"/>
    <property type="molecule type" value="Genomic_DNA"/>
</dbReference>
<gene>
    <name evidence="1" type="ORF">QF025_005560</name>
</gene>